<sequence>MVTFRANMFNSFLKITQMFRIGTNIAYRS</sequence>
<reference evidence="1" key="1">
    <citation type="journal article" date="2021" name="Proc. Natl. Acad. Sci. U.S.A.">
        <title>A Catalog of Tens of Thousands of Viruses from Human Metagenomes Reveals Hidden Associations with Chronic Diseases.</title>
        <authorList>
            <person name="Tisza M.J."/>
            <person name="Buck C.B."/>
        </authorList>
    </citation>
    <scope>NUCLEOTIDE SEQUENCE</scope>
    <source>
        <strain evidence="1">CtYA416</strain>
    </source>
</reference>
<proteinExistence type="predicted"/>
<organism evidence="1">
    <name type="scientific">Myoviridae sp. ctYA416</name>
    <dbReference type="NCBI Taxonomy" id="2825125"/>
    <lineage>
        <taxon>Viruses</taxon>
        <taxon>Duplodnaviria</taxon>
        <taxon>Heunggongvirae</taxon>
        <taxon>Uroviricota</taxon>
        <taxon>Caudoviricetes</taxon>
    </lineage>
</organism>
<accession>A0A8S5UTP1</accession>
<evidence type="ECO:0000313" key="1">
    <source>
        <dbReference type="EMBL" id="DAF97829.1"/>
    </source>
</evidence>
<name>A0A8S5UTP1_9CAUD</name>
<protein>
    <submittedName>
        <fullName evidence="1">Uncharacterized protein</fullName>
    </submittedName>
</protein>
<dbReference type="EMBL" id="BK016136">
    <property type="protein sequence ID" value="DAF97829.1"/>
    <property type="molecule type" value="Genomic_DNA"/>
</dbReference>